<gene>
    <name evidence="1" type="ORF">BU24DRAFT_217560</name>
</gene>
<name>A0A6A5XPF6_9PLEO</name>
<proteinExistence type="predicted"/>
<evidence type="ECO:0000313" key="1">
    <source>
        <dbReference type="EMBL" id="KAF2014610.1"/>
    </source>
</evidence>
<protein>
    <submittedName>
        <fullName evidence="1">Uncharacterized protein</fullName>
    </submittedName>
</protein>
<keyword evidence="2" id="KW-1185">Reference proteome</keyword>
<accession>A0A6A5XPF6</accession>
<sequence>MISRCACSTIARCYTSVDPAILRGALPLVAFCLSCRGIFLFHRAEGIIHVGHRATPSPSIDFQLSCGNSEAGEQGSASHFRTGAPLNHVRILCLLTCFGGFMHPEVWLQIGLAGIVLPLIDDCCTADMREREPCLAALSRRATRSRTFVTVERVIYNHPLHELNRRGSVSIPVNTCRLSSLWCAMVGVQISRCIQWCG</sequence>
<dbReference type="AlphaFoldDB" id="A0A6A5XPF6"/>
<dbReference type="EMBL" id="ML978070">
    <property type="protein sequence ID" value="KAF2014610.1"/>
    <property type="molecule type" value="Genomic_DNA"/>
</dbReference>
<reference evidence="1" key="1">
    <citation type="journal article" date="2020" name="Stud. Mycol.">
        <title>101 Dothideomycetes genomes: a test case for predicting lifestyles and emergence of pathogens.</title>
        <authorList>
            <person name="Haridas S."/>
            <person name="Albert R."/>
            <person name="Binder M."/>
            <person name="Bloem J."/>
            <person name="Labutti K."/>
            <person name="Salamov A."/>
            <person name="Andreopoulos B."/>
            <person name="Baker S."/>
            <person name="Barry K."/>
            <person name="Bills G."/>
            <person name="Bluhm B."/>
            <person name="Cannon C."/>
            <person name="Castanera R."/>
            <person name="Culley D."/>
            <person name="Daum C."/>
            <person name="Ezra D."/>
            <person name="Gonzalez J."/>
            <person name="Henrissat B."/>
            <person name="Kuo A."/>
            <person name="Liang C."/>
            <person name="Lipzen A."/>
            <person name="Lutzoni F."/>
            <person name="Magnuson J."/>
            <person name="Mondo S."/>
            <person name="Nolan M."/>
            <person name="Ohm R."/>
            <person name="Pangilinan J."/>
            <person name="Park H.-J."/>
            <person name="Ramirez L."/>
            <person name="Alfaro M."/>
            <person name="Sun H."/>
            <person name="Tritt A."/>
            <person name="Yoshinaga Y."/>
            <person name="Zwiers L.-H."/>
            <person name="Turgeon B."/>
            <person name="Goodwin S."/>
            <person name="Spatafora J."/>
            <person name="Crous P."/>
            <person name="Grigoriev I."/>
        </authorList>
    </citation>
    <scope>NUCLEOTIDE SEQUENCE</scope>
    <source>
        <strain evidence="1">CBS 175.79</strain>
    </source>
</reference>
<dbReference type="Proteomes" id="UP000799778">
    <property type="component" value="Unassembled WGS sequence"/>
</dbReference>
<evidence type="ECO:0000313" key="2">
    <source>
        <dbReference type="Proteomes" id="UP000799778"/>
    </source>
</evidence>
<organism evidence="1 2">
    <name type="scientific">Aaosphaeria arxii CBS 175.79</name>
    <dbReference type="NCBI Taxonomy" id="1450172"/>
    <lineage>
        <taxon>Eukaryota</taxon>
        <taxon>Fungi</taxon>
        <taxon>Dikarya</taxon>
        <taxon>Ascomycota</taxon>
        <taxon>Pezizomycotina</taxon>
        <taxon>Dothideomycetes</taxon>
        <taxon>Pleosporomycetidae</taxon>
        <taxon>Pleosporales</taxon>
        <taxon>Pleosporales incertae sedis</taxon>
        <taxon>Aaosphaeria</taxon>
    </lineage>
</organism>
<dbReference type="GeneID" id="54279413"/>
<dbReference type="RefSeq" id="XP_033382949.1">
    <property type="nucleotide sequence ID" value="XM_033522016.1"/>
</dbReference>